<dbReference type="Proteomes" id="UP000054337">
    <property type="component" value="Unassembled WGS sequence"/>
</dbReference>
<dbReference type="AlphaFoldDB" id="W7EP66"/>
<reference evidence="2 3" key="1">
    <citation type="journal article" date="2013" name="PLoS Genet.">
        <title>Comparative genome structure, secondary metabolite, and effector coding capacity across Cochliobolus pathogens.</title>
        <authorList>
            <person name="Condon B.J."/>
            <person name="Leng Y."/>
            <person name="Wu D."/>
            <person name="Bushley K.E."/>
            <person name="Ohm R.A."/>
            <person name="Otillar R."/>
            <person name="Martin J."/>
            <person name="Schackwitz W."/>
            <person name="Grimwood J."/>
            <person name="MohdZainudin N."/>
            <person name="Xue C."/>
            <person name="Wang R."/>
            <person name="Manning V.A."/>
            <person name="Dhillon B."/>
            <person name="Tu Z.J."/>
            <person name="Steffenson B.J."/>
            <person name="Salamov A."/>
            <person name="Sun H."/>
            <person name="Lowry S."/>
            <person name="LaButti K."/>
            <person name="Han J."/>
            <person name="Copeland A."/>
            <person name="Lindquist E."/>
            <person name="Barry K."/>
            <person name="Schmutz J."/>
            <person name="Baker S.E."/>
            <person name="Ciuffetti L.M."/>
            <person name="Grigoriev I.V."/>
            <person name="Zhong S."/>
            <person name="Turgeon B.G."/>
        </authorList>
    </citation>
    <scope>NUCLEOTIDE SEQUENCE [LARGE SCALE GENOMIC DNA]</scope>
    <source>
        <strain evidence="2 3">FI3</strain>
    </source>
</reference>
<evidence type="ECO:0000256" key="1">
    <source>
        <dbReference type="SAM" id="Phobius"/>
    </source>
</evidence>
<feature type="transmembrane region" description="Helical" evidence="1">
    <location>
        <begin position="114"/>
        <end position="135"/>
    </location>
</feature>
<proteinExistence type="predicted"/>
<protein>
    <submittedName>
        <fullName evidence="2">Uncharacterized protein</fullName>
    </submittedName>
</protein>
<keyword evidence="1" id="KW-1133">Transmembrane helix</keyword>
<sequence>MAGSNVPTVRVPCTPRIIQDISLTFMLASSMWIFFIGSTIKSDNPSFRDIRRVPLSMIQNISIGVWFFSGTIYTGITLYYARSRPFWSLATLIIILLMTAFFTAYLGFDPMDWSTWGPFAVVLGIVVKVGIYHTYNSADRGLLRRSLDYLMGHVEEDNDIHNNDDGGHTYNRPHEQELDDFSRRPFAIPRA</sequence>
<gene>
    <name evidence="2" type="ORF">COCVIDRAFT_13748</name>
</gene>
<feature type="transmembrane region" description="Helical" evidence="1">
    <location>
        <begin position="87"/>
        <end position="108"/>
    </location>
</feature>
<feature type="transmembrane region" description="Helical" evidence="1">
    <location>
        <begin position="21"/>
        <end position="40"/>
    </location>
</feature>
<dbReference type="GeneID" id="26251376"/>
<evidence type="ECO:0000313" key="2">
    <source>
        <dbReference type="EMBL" id="EUN29851.1"/>
    </source>
</evidence>
<evidence type="ECO:0000313" key="3">
    <source>
        <dbReference type="Proteomes" id="UP000054337"/>
    </source>
</evidence>
<name>W7EP66_BIPV3</name>
<dbReference type="RefSeq" id="XP_014559310.1">
    <property type="nucleotide sequence ID" value="XM_014703824.1"/>
</dbReference>
<keyword evidence="1" id="KW-0472">Membrane</keyword>
<keyword evidence="3" id="KW-1185">Reference proteome</keyword>
<keyword evidence="1" id="KW-0812">Transmembrane</keyword>
<dbReference type="EMBL" id="KI968710">
    <property type="protein sequence ID" value="EUN29851.1"/>
    <property type="molecule type" value="Genomic_DNA"/>
</dbReference>
<accession>W7EP66</accession>
<dbReference type="HOGENOM" id="CLU_1421203_0_0_1"/>
<organism evidence="2 3">
    <name type="scientific">Bipolaris victoriae (strain FI3)</name>
    <name type="common">Victoria blight of oats agent</name>
    <name type="synonym">Cochliobolus victoriae</name>
    <dbReference type="NCBI Taxonomy" id="930091"/>
    <lineage>
        <taxon>Eukaryota</taxon>
        <taxon>Fungi</taxon>
        <taxon>Dikarya</taxon>
        <taxon>Ascomycota</taxon>
        <taxon>Pezizomycotina</taxon>
        <taxon>Dothideomycetes</taxon>
        <taxon>Pleosporomycetidae</taxon>
        <taxon>Pleosporales</taxon>
        <taxon>Pleosporineae</taxon>
        <taxon>Pleosporaceae</taxon>
        <taxon>Bipolaris</taxon>
    </lineage>
</organism>
<feature type="transmembrane region" description="Helical" evidence="1">
    <location>
        <begin position="60"/>
        <end position="80"/>
    </location>
</feature>